<dbReference type="Proteomes" id="UP001154282">
    <property type="component" value="Unassembled WGS sequence"/>
</dbReference>
<name>A0AAV0LYH9_9ROSI</name>
<dbReference type="CDD" id="cd22160">
    <property type="entry name" value="F-box_AtFBL13-like"/>
    <property type="match status" value="1"/>
</dbReference>
<dbReference type="AlphaFoldDB" id="A0AAV0LYH9"/>
<dbReference type="PROSITE" id="PS50181">
    <property type="entry name" value="FBOX"/>
    <property type="match status" value="1"/>
</dbReference>
<dbReference type="InterPro" id="IPR053781">
    <property type="entry name" value="F-box_AtFBL13-like"/>
</dbReference>
<protein>
    <recommendedName>
        <fullName evidence="1">F-box domain-containing protein</fullName>
    </recommendedName>
</protein>
<dbReference type="PANTHER" id="PTHR34223:SF51">
    <property type="entry name" value="OS06G0556300 PROTEIN"/>
    <property type="match status" value="1"/>
</dbReference>
<dbReference type="InterPro" id="IPR053197">
    <property type="entry name" value="F-box_SCFL_complex_component"/>
</dbReference>
<keyword evidence="3" id="KW-1185">Reference proteome</keyword>
<dbReference type="PANTHER" id="PTHR34223">
    <property type="entry name" value="OS11G0201299 PROTEIN"/>
    <property type="match status" value="1"/>
</dbReference>
<feature type="domain" description="F-box" evidence="1">
    <location>
        <begin position="25"/>
        <end position="78"/>
    </location>
</feature>
<dbReference type="SUPFAM" id="SSF81383">
    <property type="entry name" value="F-box domain"/>
    <property type="match status" value="1"/>
</dbReference>
<proteinExistence type="predicted"/>
<gene>
    <name evidence="2" type="ORF">LITE_LOCUS25868</name>
</gene>
<accession>A0AAV0LYH9</accession>
<dbReference type="InterPro" id="IPR001810">
    <property type="entry name" value="F-box_dom"/>
</dbReference>
<dbReference type="InterPro" id="IPR055357">
    <property type="entry name" value="LRR_At1g61320_AtMIF1"/>
</dbReference>
<reference evidence="2" key="1">
    <citation type="submission" date="2022-08" db="EMBL/GenBank/DDBJ databases">
        <authorList>
            <person name="Gutierrez-Valencia J."/>
        </authorList>
    </citation>
    <scope>NUCLEOTIDE SEQUENCE</scope>
</reference>
<dbReference type="Pfam" id="PF00646">
    <property type="entry name" value="F-box"/>
    <property type="match status" value="1"/>
</dbReference>
<evidence type="ECO:0000313" key="3">
    <source>
        <dbReference type="Proteomes" id="UP001154282"/>
    </source>
</evidence>
<organism evidence="2 3">
    <name type="scientific">Linum tenue</name>
    <dbReference type="NCBI Taxonomy" id="586396"/>
    <lineage>
        <taxon>Eukaryota</taxon>
        <taxon>Viridiplantae</taxon>
        <taxon>Streptophyta</taxon>
        <taxon>Embryophyta</taxon>
        <taxon>Tracheophyta</taxon>
        <taxon>Spermatophyta</taxon>
        <taxon>Magnoliopsida</taxon>
        <taxon>eudicotyledons</taxon>
        <taxon>Gunneridae</taxon>
        <taxon>Pentapetalae</taxon>
        <taxon>rosids</taxon>
        <taxon>fabids</taxon>
        <taxon>Malpighiales</taxon>
        <taxon>Linaceae</taxon>
        <taxon>Linum</taxon>
    </lineage>
</organism>
<evidence type="ECO:0000313" key="2">
    <source>
        <dbReference type="EMBL" id="CAI0438611.1"/>
    </source>
</evidence>
<dbReference type="Pfam" id="PF23622">
    <property type="entry name" value="LRR_At1g61320_AtMIF1"/>
    <property type="match status" value="1"/>
</dbReference>
<dbReference type="SMART" id="SM00256">
    <property type="entry name" value="FBOX"/>
    <property type="match status" value="1"/>
</dbReference>
<dbReference type="EMBL" id="CAMGYJ010000006">
    <property type="protein sequence ID" value="CAI0438611.1"/>
    <property type="molecule type" value="Genomic_DNA"/>
</dbReference>
<dbReference type="InterPro" id="IPR036047">
    <property type="entry name" value="F-box-like_dom_sf"/>
</dbReference>
<dbReference type="Gene3D" id="1.20.1280.50">
    <property type="match status" value="1"/>
</dbReference>
<dbReference type="SUPFAM" id="SSF52058">
    <property type="entry name" value="L domain-like"/>
    <property type="match status" value="1"/>
</dbReference>
<sequence length="391" mass="44502">MAGSSKGPKKKKPRTGSRAVGLEAVDRVSNLPDCILHHVLSFLDTGAMVRTSLVSKRWRCLWKDVPVLNFMGSHFSDMSNFREHVGKLLSLRSDSAAVSSVTLDCGSHGVGEELDIDSESGFDQYCARYTSSIIIFFELAASISAHHHQSLKSLKLRETALGRRSAPWRRFSWLTTLELCFCLLITSPLEMSMIDPFADLPRLHHLKLIQCTVLGNLKIPAPQLLDLEIQEIWCVSGTIEVIAPKLQSFRYRGDYLELRKLEVPSLDCADIRVAWGVWEMTTDNRAYMKLLRSLHNATSLNLRFDKGPGLWEQHQFALRLLINPILPQCPLYCILLTCSTYNSHLIHLQVKNKNSRIMYEVVSNQLMLLIFCAYSVVQSFHIDKNLYRFTF</sequence>
<comment type="caution">
    <text evidence="2">The sequence shown here is derived from an EMBL/GenBank/DDBJ whole genome shotgun (WGS) entry which is preliminary data.</text>
</comment>
<evidence type="ECO:0000259" key="1">
    <source>
        <dbReference type="PROSITE" id="PS50181"/>
    </source>
</evidence>